<dbReference type="OrthoDB" id="5865249at2759"/>
<accession>A0A3P7WUV2</accession>
<dbReference type="EMBL" id="UZAH01002269">
    <property type="protein sequence ID" value="VDO21528.1"/>
    <property type="molecule type" value="Genomic_DNA"/>
</dbReference>
<feature type="region of interest" description="Disordered" evidence="1">
    <location>
        <begin position="159"/>
        <end position="181"/>
    </location>
</feature>
<dbReference type="AlphaFoldDB" id="A0A183F6M7"/>
<dbReference type="WBParaSite" id="HPBE_0000181901-mRNA-1">
    <property type="protein sequence ID" value="HPBE_0000181901-mRNA-1"/>
    <property type="gene ID" value="HPBE_0000181901"/>
</dbReference>
<evidence type="ECO:0000313" key="3">
    <source>
        <dbReference type="Proteomes" id="UP000050761"/>
    </source>
</evidence>
<evidence type="ECO:0000313" key="2">
    <source>
        <dbReference type="EMBL" id="VDO21528.1"/>
    </source>
</evidence>
<name>A0A183F6M7_HELPZ</name>
<feature type="region of interest" description="Disordered" evidence="1">
    <location>
        <begin position="71"/>
        <end position="115"/>
    </location>
</feature>
<gene>
    <name evidence="2" type="ORF">HPBE_LOCUS1820</name>
</gene>
<keyword evidence="3" id="KW-1185">Reference proteome</keyword>
<feature type="compositionally biased region" description="Low complexity" evidence="1">
    <location>
        <begin position="159"/>
        <end position="171"/>
    </location>
</feature>
<organism evidence="3 4">
    <name type="scientific">Heligmosomoides polygyrus</name>
    <name type="common">Parasitic roundworm</name>
    <dbReference type="NCBI Taxonomy" id="6339"/>
    <lineage>
        <taxon>Eukaryota</taxon>
        <taxon>Metazoa</taxon>
        <taxon>Ecdysozoa</taxon>
        <taxon>Nematoda</taxon>
        <taxon>Chromadorea</taxon>
        <taxon>Rhabditida</taxon>
        <taxon>Rhabditina</taxon>
        <taxon>Rhabditomorpha</taxon>
        <taxon>Strongyloidea</taxon>
        <taxon>Heligmosomidae</taxon>
        <taxon>Heligmosomoides</taxon>
    </lineage>
</organism>
<dbReference type="Proteomes" id="UP000050761">
    <property type="component" value="Unassembled WGS sequence"/>
</dbReference>
<feature type="compositionally biased region" description="Polar residues" evidence="1">
    <location>
        <begin position="71"/>
        <end position="80"/>
    </location>
</feature>
<protein>
    <submittedName>
        <fullName evidence="2 4">Uncharacterized protein</fullName>
    </submittedName>
</protein>
<proteinExistence type="predicted"/>
<sequence>MATAKQRYDAVRPRLRVEFGGHRFVVPTLNFQVPKFRCCGGAHEGAAEPEPQTGCFDLSECANEVKSLIRTTSSGDQPPATTAVPMPPKHSSAMAVPKSTPPVQRTSKVSSVSAPMTDSFTSTAHEAATPVLTTTTLDSTQPVAKYDSFAIPYCPPTTSSLAGTSSSSNPTVSEGQEPDSKQRHVLLGAGKDLRLSLFSEVTCILIFASTRN</sequence>
<reference evidence="2 3" key="1">
    <citation type="submission" date="2018-11" db="EMBL/GenBank/DDBJ databases">
        <authorList>
            <consortium name="Pathogen Informatics"/>
        </authorList>
    </citation>
    <scope>NUCLEOTIDE SEQUENCE [LARGE SCALE GENOMIC DNA]</scope>
</reference>
<evidence type="ECO:0000256" key="1">
    <source>
        <dbReference type="SAM" id="MobiDB-lite"/>
    </source>
</evidence>
<feature type="compositionally biased region" description="Polar residues" evidence="1">
    <location>
        <begin position="101"/>
        <end position="115"/>
    </location>
</feature>
<accession>A0A183F6M7</accession>
<reference evidence="4" key="2">
    <citation type="submission" date="2019-09" db="UniProtKB">
        <authorList>
            <consortium name="WormBaseParasite"/>
        </authorList>
    </citation>
    <scope>IDENTIFICATION</scope>
</reference>
<evidence type="ECO:0000313" key="4">
    <source>
        <dbReference type="WBParaSite" id="HPBE_0000181901-mRNA-1"/>
    </source>
</evidence>